<dbReference type="Pfam" id="PF13365">
    <property type="entry name" value="Trypsin_2"/>
    <property type="match status" value="1"/>
</dbReference>
<dbReference type="InterPro" id="IPR009003">
    <property type="entry name" value="Peptidase_S1_PA"/>
</dbReference>
<dbReference type="Pfam" id="PF02674">
    <property type="entry name" value="Colicin_V"/>
    <property type="match status" value="1"/>
</dbReference>
<dbReference type="PANTHER" id="PTHR43019:SF23">
    <property type="entry name" value="PROTEASE DO-LIKE 5, CHLOROPLASTIC"/>
    <property type="match status" value="1"/>
</dbReference>
<evidence type="ECO:0000256" key="4">
    <source>
        <dbReference type="ARBA" id="ARBA00023136"/>
    </source>
</evidence>
<dbReference type="Gene3D" id="2.40.10.10">
    <property type="entry name" value="Trypsin-like serine proteases"/>
    <property type="match status" value="2"/>
</dbReference>
<dbReference type="InterPro" id="IPR043504">
    <property type="entry name" value="Peptidase_S1_PA_chymotrypsin"/>
</dbReference>
<reference evidence="6" key="1">
    <citation type="submission" date="2020-02" db="EMBL/GenBank/DDBJ databases">
        <authorList>
            <person name="Meier V. D."/>
        </authorList>
    </citation>
    <scope>NUCLEOTIDE SEQUENCE</scope>
    <source>
        <strain evidence="6">AVDCRST_MAG69</strain>
    </source>
</reference>
<dbReference type="GO" id="GO:0006508">
    <property type="term" value="P:proteolysis"/>
    <property type="evidence" value="ECO:0007669"/>
    <property type="project" value="InterPro"/>
</dbReference>
<gene>
    <name evidence="6" type="ORF">AVDCRST_MAG69-2176</name>
</gene>
<name>A0A6J4SUB3_9ACTN</name>
<dbReference type="SUPFAM" id="SSF50494">
    <property type="entry name" value="Trypsin-like serine proteases"/>
    <property type="match status" value="1"/>
</dbReference>
<proteinExistence type="predicted"/>
<evidence type="ECO:0000256" key="3">
    <source>
        <dbReference type="ARBA" id="ARBA00022989"/>
    </source>
</evidence>
<dbReference type="AlphaFoldDB" id="A0A6J4SUB3"/>
<feature type="transmembrane region" description="Helical" evidence="5">
    <location>
        <begin position="109"/>
        <end position="130"/>
    </location>
</feature>
<dbReference type="PRINTS" id="PR00834">
    <property type="entry name" value="PROTEASES2C"/>
</dbReference>
<dbReference type="InterPro" id="IPR047680">
    <property type="entry name" value="MarP-like"/>
</dbReference>
<evidence type="ECO:0008006" key="7">
    <source>
        <dbReference type="Google" id="ProtNLM"/>
    </source>
</evidence>
<evidence type="ECO:0000256" key="1">
    <source>
        <dbReference type="ARBA" id="ARBA00004141"/>
    </source>
</evidence>
<dbReference type="InterPro" id="IPR001940">
    <property type="entry name" value="Peptidase_S1C"/>
</dbReference>
<dbReference type="NCBIfam" id="NF033740">
    <property type="entry name" value="MarP_fam_protase"/>
    <property type="match status" value="1"/>
</dbReference>
<dbReference type="GO" id="GO:0009403">
    <property type="term" value="P:toxin biosynthetic process"/>
    <property type="evidence" value="ECO:0007669"/>
    <property type="project" value="InterPro"/>
</dbReference>
<dbReference type="InterPro" id="IPR003825">
    <property type="entry name" value="Colicin-V_CvpA"/>
</dbReference>
<dbReference type="PANTHER" id="PTHR43019">
    <property type="entry name" value="SERINE ENDOPROTEASE DEGS"/>
    <property type="match status" value="1"/>
</dbReference>
<feature type="transmembrane region" description="Helical" evidence="5">
    <location>
        <begin position="28"/>
        <end position="48"/>
    </location>
</feature>
<evidence type="ECO:0000256" key="5">
    <source>
        <dbReference type="SAM" id="Phobius"/>
    </source>
</evidence>
<keyword evidence="3 5" id="KW-1133">Transmembrane helix</keyword>
<sequence>MTALDWVILAAIALGAFSGYQRGLLVTALSLSGAAGGTLIGLLLGMAVSQATSSAAPVLLALIGGLVGAGLLGSAAGRLRARWLRPHARARSRPPAGLLRTAPAAIDRVLGAVLSTFIACAVAWLIAGAARTADSPPAAREAVRESLVLSRLRAALPPAAPALDRIAGWIPYRDLMPSDAGSPPPRGIARDADVRAAGASVVRVVGDACGRRSSGSGWVAARGLVVTNAHVVAGQEVTRIQVGGRGRRIDAEAVAFDERNDIAILRVPDLNAPELRLASDVPAGAAVALLGFPGNGPYRVRSGRLGPERRVFTRSDPREAVVARVIRRFESVVRPGNSGGPLVDREGRVVATAFAAADERGSRQAYAVPNGAVRGALADIRGPVGTGSCPTGAPRVGGA</sequence>
<dbReference type="GO" id="GO:0016020">
    <property type="term" value="C:membrane"/>
    <property type="evidence" value="ECO:0007669"/>
    <property type="project" value="UniProtKB-SubCell"/>
</dbReference>
<comment type="subcellular location">
    <subcellularLocation>
        <location evidence="1">Membrane</location>
        <topology evidence="1">Multi-pass membrane protein</topology>
    </subcellularLocation>
</comment>
<evidence type="ECO:0000313" key="6">
    <source>
        <dbReference type="EMBL" id="CAA9505529.1"/>
    </source>
</evidence>
<organism evidence="6">
    <name type="scientific">uncultured Solirubrobacteraceae bacterium</name>
    <dbReference type="NCBI Taxonomy" id="1162706"/>
    <lineage>
        <taxon>Bacteria</taxon>
        <taxon>Bacillati</taxon>
        <taxon>Actinomycetota</taxon>
        <taxon>Thermoleophilia</taxon>
        <taxon>Solirubrobacterales</taxon>
        <taxon>Solirubrobacteraceae</taxon>
        <taxon>environmental samples</taxon>
    </lineage>
</organism>
<protein>
    <recommendedName>
        <fullName evidence="7">Serine protease</fullName>
    </recommendedName>
</protein>
<feature type="transmembrane region" description="Helical" evidence="5">
    <location>
        <begin position="55"/>
        <end position="76"/>
    </location>
</feature>
<keyword evidence="2 5" id="KW-0812">Transmembrane</keyword>
<evidence type="ECO:0000256" key="2">
    <source>
        <dbReference type="ARBA" id="ARBA00022692"/>
    </source>
</evidence>
<keyword evidence="4 5" id="KW-0472">Membrane</keyword>
<accession>A0A6J4SUB3</accession>
<dbReference type="GO" id="GO:0004252">
    <property type="term" value="F:serine-type endopeptidase activity"/>
    <property type="evidence" value="ECO:0007669"/>
    <property type="project" value="InterPro"/>
</dbReference>
<dbReference type="EMBL" id="CADCVP010000233">
    <property type="protein sequence ID" value="CAA9505529.1"/>
    <property type="molecule type" value="Genomic_DNA"/>
</dbReference>